<comment type="caution">
    <text evidence="2">The sequence shown here is derived from an EMBL/GenBank/DDBJ whole genome shotgun (WGS) entry which is preliminary data.</text>
</comment>
<dbReference type="RefSeq" id="WP_166283121.1">
    <property type="nucleotide sequence ID" value="NZ_JAANNP010000014.1"/>
</dbReference>
<keyword evidence="1" id="KW-0472">Membrane</keyword>
<feature type="transmembrane region" description="Helical" evidence="1">
    <location>
        <begin position="172"/>
        <end position="192"/>
    </location>
</feature>
<feature type="transmembrane region" description="Helical" evidence="1">
    <location>
        <begin position="12"/>
        <end position="33"/>
    </location>
</feature>
<name>A0ABX0GW66_9ACTN</name>
<proteinExistence type="predicted"/>
<dbReference type="EMBL" id="JAANNP010000014">
    <property type="protein sequence ID" value="NHC15037.1"/>
    <property type="molecule type" value="Genomic_DNA"/>
</dbReference>
<keyword evidence="1" id="KW-1133">Transmembrane helix</keyword>
<gene>
    <name evidence="2" type="ORF">G9H71_14705</name>
</gene>
<evidence type="ECO:0000313" key="2">
    <source>
        <dbReference type="EMBL" id="NHC15037.1"/>
    </source>
</evidence>
<feature type="transmembrane region" description="Helical" evidence="1">
    <location>
        <begin position="140"/>
        <end position="160"/>
    </location>
</feature>
<feature type="transmembrane region" description="Helical" evidence="1">
    <location>
        <begin position="45"/>
        <end position="65"/>
    </location>
</feature>
<evidence type="ECO:0000256" key="1">
    <source>
        <dbReference type="SAM" id="Phobius"/>
    </source>
</evidence>
<sequence>MSAAGLRLHARWRGLPVAACLILAVAAGAGALLHLTRYSGSVHPVSLLLLAVTLAAAAAGTTLAGPCAEVERSMPRLGAGERALHVVLVTAGVAVPLLLAAQTYGASVDGLSVVVLRAALAATGLLALGAVLFGERAAWVMPTLCLVPPVFTGAADRGWARYASWPLQDTTWLPAAAVALVLALVPGAVYAWRGARR</sequence>
<evidence type="ECO:0000313" key="3">
    <source>
        <dbReference type="Proteomes" id="UP000800981"/>
    </source>
</evidence>
<reference evidence="2 3" key="1">
    <citation type="submission" date="2020-03" db="EMBL/GenBank/DDBJ databases">
        <title>Two novel Motilibacter sp.</title>
        <authorList>
            <person name="Liu S."/>
        </authorList>
    </citation>
    <scope>NUCLEOTIDE SEQUENCE [LARGE SCALE GENOMIC DNA]</scope>
    <source>
        <strain evidence="2 3">E257</strain>
    </source>
</reference>
<protein>
    <submittedName>
        <fullName evidence="2">Uncharacterized protein</fullName>
    </submittedName>
</protein>
<keyword evidence="1" id="KW-0812">Transmembrane</keyword>
<organism evidence="2 3">
    <name type="scientific">Motilibacter deserti</name>
    <dbReference type="NCBI Taxonomy" id="2714956"/>
    <lineage>
        <taxon>Bacteria</taxon>
        <taxon>Bacillati</taxon>
        <taxon>Actinomycetota</taxon>
        <taxon>Actinomycetes</taxon>
        <taxon>Motilibacterales</taxon>
        <taxon>Motilibacteraceae</taxon>
        <taxon>Motilibacter</taxon>
    </lineage>
</organism>
<dbReference type="Proteomes" id="UP000800981">
    <property type="component" value="Unassembled WGS sequence"/>
</dbReference>
<feature type="transmembrane region" description="Helical" evidence="1">
    <location>
        <begin position="111"/>
        <end position="133"/>
    </location>
</feature>
<feature type="transmembrane region" description="Helical" evidence="1">
    <location>
        <begin position="86"/>
        <end position="105"/>
    </location>
</feature>
<keyword evidence="3" id="KW-1185">Reference proteome</keyword>
<accession>A0ABX0GW66</accession>